<keyword evidence="2" id="KW-1185">Reference proteome</keyword>
<dbReference type="KEGG" id="mgel:G5B37_13465"/>
<dbReference type="EMBL" id="CP049057">
    <property type="protein sequence ID" value="QIE60535.1"/>
    <property type="molecule type" value="Genomic_DNA"/>
</dbReference>
<gene>
    <name evidence="1" type="ORF">G5B37_13465</name>
</gene>
<evidence type="ECO:0000313" key="1">
    <source>
        <dbReference type="EMBL" id="QIE60535.1"/>
    </source>
</evidence>
<evidence type="ECO:0000313" key="2">
    <source>
        <dbReference type="Proteomes" id="UP000505306"/>
    </source>
</evidence>
<reference evidence="1 2" key="1">
    <citation type="submission" date="2020-02" db="EMBL/GenBank/DDBJ databases">
        <title>Complete genome sequence of Flavobacteriaceae bacterium.</title>
        <authorList>
            <person name="Kim S.-J."/>
            <person name="Kim Y.-S."/>
            <person name="Kim K.-H."/>
        </authorList>
    </citation>
    <scope>NUCLEOTIDE SEQUENCE [LARGE SCALE GENOMIC DNA]</scope>
    <source>
        <strain evidence="1 2">RR4-40</strain>
    </source>
</reference>
<organism evidence="1 2">
    <name type="scientific">Rasiella rasia</name>
    <dbReference type="NCBI Taxonomy" id="2744027"/>
    <lineage>
        <taxon>Bacteria</taxon>
        <taxon>Pseudomonadati</taxon>
        <taxon>Bacteroidota</taxon>
        <taxon>Flavobacteriia</taxon>
        <taxon>Flavobacteriales</taxon>
        <taxon>Flavobacteriaceae</taxon>
        <taxon>Rasiella</taxon>
    </lineage>
</organism>
<dbReference type="Proteomes" id="UP000505306">
    <property type="component" value="Chromosome"/>
</dbReference>
<protein>
    <submittedName>
        <fullName evidence="1">Uncharacterized protein</fullName>
    </submittedName>
</protein>
<name>A0A6G6GPK9_9FLAO</name>
<sequence length="149" mass="17043">MRNWNTYKQILFLLVFTLSAHCIAQIYNTEVEAKILIATESGRKIIKASALNKTPLNHSLRYELFVIKGAKNSMNKSRNTQKGRFVLPPSEQKQLATTTINVTSNDRLIVLLLIYNAEDVLLGKDQIVFHREENLDSDKVILRKTNEKA</sequence>
<proteinExistence type="predicted"/>
<dbReference type="AlphaFoldDB" id="A0A6G6GPK9"/>
<dbReference type="Gene3D" id="2.60.40.2420">
    <property type="match status" value="1"/>
</dbReference>
<dbReference type="RefSeq" id="WP_164680547.1">
    <property type="nucleotide sequence ID" value="NZ_CP049057.1"/>
</dbReference>
<accession>A0A6G6GPK9</accession>
<dbReference type="InterPro" id="IPR053722">
    <property type="entry name" value="Curli_assembly_CsgC/AgfC"/>
</dbReference>